<dbReference type="EMBL" id="JALLAZ020000261">
    <property type="protein sequence ID" value="KAL3799324.1"/>
    <property type="molecule type" value="Genomic_DNA"/>
</dbReference>
<keyword evidence="5" id="KW-1185">Reference proteome</keyword>
<protein>
    <recommendedName>
        <fullName evidence="3">Peptidase C14 caspase domain-containing protein</fullName>
    </recommendedName>
</protein>
<feature type="domain" description="Peptidase C14 caspase" evidence="3">
    <location>
        <begin position="118"/>
        <end position="237"/>
    </location>
</feature>
<accession>A0ABD3QGV1</accession>
<dbReference type="PANTHER" id="PTHR48104:SF30">
    <property type="entry name" value="METACASPASE-1"/>
    <property type="match status" value="1"/>
</dbReference>
<dbReference type="SUPFAM" id="SSF52129">
    <property type="entry name" value="Caspase-like"/>
    <property type="match status" value="1"/>
</dbReference>
<comment type="caution">
    <text evidence="4">The sequence shown here is derived from an EMBL/GenBank/DDBJ whole genome shotgun (WGS) entry which is preliminary data.</text>
</comment>
<dbReference type="AlphaFoldDB" id="A0ABD3QGV1"/>
<dbReference type="InterPro" id="IPR011600">
    <property type="entry name" value="Pept_C14_caspase"/>
</dbReference>
<dbReference type="InterPro" id="IPR050452">
    <property type="entry name" value="Metacaspase"/>
</dbReference>
<feature type="region of interest" description="Disordered" evidence="2">
    <location>
        <begin position="1"/>
        <end position="142"/>
    </location>
</feature>
<evidence type="ECO:0000259" key="3">
    <source>
        <dbReference type="Pfam" id="PF00656"/>
    </source>
</evidence>
<evidence type="ECO:0000256" key="2">
    <source>
        <dbReference type="SAM" id="MobiDB-lite"/>
    </source>
</evidence>
<gene>
    <name evidence="4" type="ORF">ACHAW5_001261</name>
</gene>
<dbReference type="Gene3D" id="3.40.50.12660">
    <property type="match status" value="2"/>
</dbReference>
<reference evidence="4 5" key="1">
    <citation type="submission" date="2024-10" db="EMBL/GenBank/DDBJ databases">
        <title>Updated reference genomes for cyclostephanoid diatoms.</title>
        <authorList>
            <person name="Roberts W.R."/>
            <person name="Alverson A.J."/>
        </authorList>
    </citation>
    <scope>NUCLEOTIDE SEQUENCE [LARGE SCALE GENOMIC DNA]</scope>
    <source>
        <strain evidence="4 5">AJA276-08</strain>
    </source>
</reference>
<feature type="compositionally biased region" description="Low complexity" evidence="2">
    <location>
        <begin position="115"/>
        <end position="130"/>
    </location>
</feature>
<dbReference type="Pfam" id="PF00656">
    <property type="entry name" value="Peptidase_C14"/>
    <property type="match status" value="2"/>
</dbReference>
<dbReference type="PANTHER" id="PTHR48104">
    <property type="entry name" value="METACASPASE-4"/>
    <property type="match status" value="1"/>
</dbReference>
<name>A0ABD3QGV1_9STRA</name>
<dbReference type="InterPro" id="IPR029030">
    <property type="entry name" value="Caspase-like_dom_sf"/>
</dbReference>
<evidence type="ECO:0000313" key="4">
    <source>
        <dbReference type="EMBL" id="KAL3799324.1"/>
    </source>
</evidence>
<evidence type="ECO:0000313" key="5">
    <source>
        <dbReference type="Proteomes" id="UP001530315"/>
    </source>
</evidence>
<feature type="compositionally biased region" description="Basic and acidic residues" evidence="2">
    <location>
        <begin position="64"/>
        <end position="85"/>
    </location>
</feature>
<proteinExistence type="inferred from homology"/>
<feature type="compositionally biased region" description="Polar residues" evidence="2">
    <location>
        <begin position="1"/>
        <end position="12"/>
    </location>
</feature>
<organism evidence="4 5">
    <name type="scientific">Stephanodiscus triporus</name>
    <dbReference type="NCBI Taxonomy" id="2934178"/>
    <lineage>
        <taxon>Eukaryota</taxon>
        <taxon>Sar</taxon>
        <taxon>Stramenopiles</taxon>
        <taxon>Ochrophyta</taxon>
        <taxon>Bacillariophyta</taxon>
        <taxon>Coscinodiscophyceae</taxon>
        <taxon>Thalassiosirophycidae</taxon>
        <taxon>Stephanodiscales</taxon>
        <taxon>Stephanodiscaceae</taxon>
        <taxon>Stephanodiscus</taxon>
    </lineage>
</organism>
<dbReference type="Proteomes" id="UP001530315">
    <property type="component" value="Unassembled WGS sequence"/>
</dbReference>
<feature type="compositionally biased region" description="Low complexity" evidence="2">
    <location>
        <begin position="93"/>
        <end position="107"/>
    </location>
</feature>
<evidence type="ECO:0000256" key="1">
    <source>
        <dbReference type="ARBA" id="ARBA00009005"/>
    </source>
</evidence>
<comment type="similarity">
    <text evidence="1">Belongs to the peptidase C14B family.</text>
</comment>
<feature type="domain" description="Peptidase C14 caspase" evidence="3">
    <location>
        <begin position="259"/>
        <end position="411"/>
    </location>
</feature>
<sequence>MVDSMSQRQSKQSPNKIRSNPPPPPPRREKSRSGSNGRPEGGGGAGRSLAEASGSVRSKSRPKAISDDDNRAVTKSRPIEKDRSRSKSKTRQSSKPPSASKKQQQSKKPQDNPKSKSNTPKKNNTRSSSKQRPSAKKRDTFAQNARKAIPASINMISGCHDSQTSADVSRISSQFQLPNPAGRSGGACTAALLQVLYQSHERSRDEISWVDVLRQMRVVLEGRGFDQIPQLTSSRLIDVHDPFAITPKDGSFRHKSNTQRALLIGINYTGQSGQLSGCHNDVNNVARYLMEVQGFREENVTILMDDGMHKSPTKSNILTAFKRLVRECREGDVVFCHYSGHGGRLVDKDGDEEDGYDETLIPVKDFNKAGQIRDDELLKILIHPMPAGVNMTCLMDCCHSGTVLDLPYRFTVDGDSEEMKINDRINFEDALWSGVGLALGVAAGTAAASAVASTLSPEPAMMILGGGPNVSILLKTAHFDFCFLNTYFHCTQIS</sequence>